<evidence type="ECO:0008006" key="5">
    <source>
        <dbReference type="Google" id="ProtNLM"/>
    </source>
</evidence>
<organism evidence="3 4">
    <name type="scientific">Rhodococcus baikonurensis</name>
    <dbReference type="NCBI Taxonomy" id="172041"/>
    <lineage>
        <taxon>Bacteria</taxon>
        <taxon>Bacillati</taxon>
        <taxon>Actinomycetota</taxon>
        <taxon>Actinomycetes</taxon>
        <taxon>Mycobacteriales</taxon>
        <taxon>Nocardiaceae</taxon>
        <taxon>Rhodococcus</taxon>
        <taxon>Rhodococcus erythropolis group</taxon>
    </lineage>
</organism>
<gene>
    <name evidence="3" type="ORF">ACFFQ6_08430</name>
</gene>
<dbReference type="PROSITE" id="PS51257">
    <property type="entry name" value="PROKAR_LIPOPROTEIN"/>
    <property type="match status" value="1"/>
</dbReference>
<feature type="signal peptide" evidence="2">
    <location>
        <begin position="1"/>
        <end position="22"/>
    </location>
</feature>
<evidence type="ECO:0000256" key="2">
    <source>
        <dbReference type="SAM" id="SignalP"/>
    </source>
</evidence>
<comment type="caution">
    <text evidence="3">The sequence shown here is derived from an EMBL/GenBank/DDBJ whole genome shotgun (WGS) entry which is preliminary data.</text>
</comment>
<dbReference type="Proteomes" id="UP001589587">
    <property type="component" value="Unassembled WGS sequence"/>
</dbReference>
<feature type="region of interest" description="Disordered" evidence="1">
    <location>
        <begin position="190"/>
        <end position="242"/>
    </location>
</feature>
<feature type="chain" id="PRO_5045494563" description="Lipoprotein" evidence="2">
    <location>
        <begin position="23"/>
        <end position="242"/>
    </location>
</feature>
<feature type="region of interest" description="Disordered" evidence="1">
    <location>
        <begin position="27"/>
        <end position="48"/>
    </location>
</feature>
<protein>
    <recommendedName>
        <fullName evidence="5">Lipoprotein</fullName>
    </recommendedName>
</protein>
<sequence>MTISTKKRIGVALAVAAALALGACTTEDSSGASDKQATQESPHTNAHSDASWVIDIQDQRQVAGFADAVFVGTVLEQSGFAADRSAVPETQFRVQVSNSLKGEVAEEVTVNQQGGTDPKTGEVILLEEDPMIEVGKSYLFATRYNADFDFYTVVPFTGHEELDPSAARGVQPGESDVVKGMQDAIANEIPYEEPQPHVVGPNGETKPSVAPRLSGPPESVEPNDPMQSGAPTSTMTVAPTTR</sequence>
<feature type="compositionally biased region" description="Polar residues" evidence="1">
    <location>
        <begin position="225"/>
        <end position="242"/>
    </location>
</feature>
<dbReference type="EMBL" id="JBHMAS010000017">
    <property type="protein sequence ID" value="MFB9779703.1"/>
    <property type="molecule type" value="Genomic_DNA"/>
</dbReference>
<evidence type="ECO:0000313" key="4">
    <source>
        <dbReference type="Proteomes" id="UP001589587"/>
    </source>
</evidence>
<keyword evidence="4" id="KW-1185">Reference proteome</keyword>
<dbReference type="RefSeq" id="WP_218748333.1">
    <property type="nucleotide sequence ID" value="NZ_JBHMAS010000017.1"/>
</dbReference>
<name>A0ABV5XC50_9NOCA</name>
<evidence type="ECO:0000313" key="3">
    <source>
        <dbReference type="EMBL" id="MFB9779703.1"/>
    </source>
</evidence>
<evidence type="ECO:0000256" key="1">
    <source>
        <dbReference type="SAM" id="MobiDB-lite"/>
    </source>
</evidence>
<accession>A0ABV5XC50</accession>
<reference evidence="3 4" key="1">
    <citation type="submission" date="2024-09" db="EMBL/GenBank/DDBJ databases">
        <authorList>
            <person name="Sun Q."/>
            <person name="Mori K."/>
        </authorList>
    </citation>
    <scope>NUCLEOTIDE SEQUENCE [LARGE SCALE GENOMIC DNA]</scope>
    <source>
        <strain evidence="3 4">JCM 11411</strain>
    </source>
</reference>
<proteinExistence type="predicted"/>
<keyword evidence="2" id="KW-0732">Signal</keyword>